<feature type="domain" description="tRNA-guanine(15) transglycosylase-like" evidence="4">
    <location>
        <begin position="11"/>
        <end position="383"/>
    </location>
</feature>
<reference evidence="5 6" key="1">
    <citation type="journal article" date="2015" name="Nature">
        <title>rRNA introns, odd ribosomes, and small enigmatic genomes across a large radiation of phyla.</title>
        <authorList>
            <person name="Brown C.T."/>
            <person name="Hug L.A."/>
            <person name="Thomas B.C."/>
            <person name="Sharon I."/>
            <person name="Castelle C.J."/>
            <person name="Singh A."/>
            <person name="Wilkins M.J."/>
            <person name="Williams K.H."/>
            <person name="Banfield J.F."/>
        </authorList>
    </citation>
    <scope>NUCLEOTIDE SEQUENCE [LARGE SCALE GENOMIC DNA]</scope>
</reference>
<dbReference type="NCBIfam" id="TIGR00449">
    <property type="entry name" value="tgt_general"/>
    <property type="match status" value="1"/>
</dbReference>
<dbReference type="PATRIC" id="fig|1618569.3.peg.441"/>
<protein>
    <submittedName>
        <fullName evidence="5">Queuine tRNA-ribosyltransferase</fullName>
    </submittedName>
</protein>
<gene>
    <name evidence="5" type="ORF">US96_C0016G0006</name>
</gene>
<dbReference type="PANTHER" id="PTHR46499">
    <property type="entry name" value="QUEUINE TRNA-RIBOSYLTRANSFERASE"/>
    <property type="match status" value="1"/>
</dbReference>
<keyword evidence="1" id="KW-0328">Glycosyltransferase</keyword>
<proteinExistence type="predicted"/>
<comment type="caution">
    <text evidence="5">The sequence shown here is derived from an EMBL/GenBank/DDBJ whole genome shotgun (WGS) entry which is preliminary data.</text>
</comment>
<dbReference type="NCBIfam" id="TIGR00430">
    <property type="entry name" value="Q_tRNA_tgt"/>
    <property type="match status" value="1"/>
</dbReference>
<dbReference type="PANTHER" id="PTHR46499:SF1">
    <property type="entry name" value="QUEUINE TRNA-RIBOSYLTRANSFERASE"/>
    <property type="match status" value="1"/>
</dbReference>
<evidence type="ECO:0000256" key="1">
    <source>
        <dbReference type="ARBA" id="ARBA00022676"/>
    </source>
</evidence>
<dbReference type="InterPro" id="IPR004803">
    <property type="entry name" value="TGT"/>
</dbReference>
<accession>A0A0G0K8M1</accession>
<evidence type="ECO:0000256" key="2">
    <source>
        <dbReference type="ARBA" id="ARBA00022679"/>
    </source>
</evidence>
<dbReference type="InterPro" id="IPR002616">
    <property type="entry name" value="tRNA_ribo_trans-like"/>
</dbReference>
<sequence length="385" mass="43035">MFQIESKDNKTKARSGIIKTPHGEIKTPCFTPVATKASIKSLDMKDFKKTNSQVILANTCHLYLQPGLNVIEKFSGFGPFMNWRGPTITDSGGYQVSFLWSKDDQDRAKSVKITDDGAIFQSHIDGSKHLLTPEKSMEIQKILGADIIMAFDNPLGKDYSDKRKNEAFNRTLRWEERSFNHWKKIKSKQALFGVIQGEEDKDLRQKSLKFILELGFPGLAIGGESIGSDPVKTAQALDTIVDLLPDDKPLHALGLGGGPEGIFEAVARGVDTFDNTGITRMARTGILFLYPQDGGNRENKFRTDIAKAKYKDSRPPISLQCGCYTCQNFSKAYLNHLFLSHEMLGPRLATIHNITYINNLMSQIRSAIENGDFLDLKASYFEKAL</sequence>
<dbReference type="Proteomes" id="UP000034181">
    <property type="component" value="Unassembled WGS sequence"/>
</dbReference>
<dbReference type="GO" id="GO:0005829">
    <property type="term" value="C:cytosol"/>
    <property type="evidence" value="ECO:0007669"/>
    <property type="project" value="TreeGrafter"/>
</dbReference>
<evidence type="ECO:0000313" key="5">
    <source>
        <dbReference type="EMBL" id="KKQ75152.1"/>
    </source>
</evidence>
<keyword evidence="3" id="KW-0819">tRNA processing</keyword>
<evidence type="ECO:0000313" key="6">
    <source>
        <dbReference type="Proteomes" id="UP000034181"/>
    </source>
</evidence>
<dbReference type="GO" id="GO:0008479">
    <property type="term" value="F:tRNA-guanosine(34) queuine transglycosylase activity"/>
    <property type="evidence" value="ECO:0007669"/>
    <property type="project" value="InterPro"/>
</dbReference>
<keyword evidence="2 5" id="KW-0808">Transferase</keyword>
<evidence type="ECO:0000256" key="3">
    <source>
        <dbReference type="ARBA" id="ARBA00022694"/>
    </source>
</evidence>
<dbReference type="GO" id="GO:0008616">
    <property type="term" value="P:tRNA queuosine(34) biosynthetic process"/>
    <property type="evidence" value="ECO:0007669"/>
    <property type="project" value="TreeGrafter"/>
</dbReference>
<dbReference type="Gene3D" id="3.20.20.105">
    <property type="entry name" value="Queuine tRNA-ribosyltransferase-like"/>
    <property type="match status" value="1"/>
</dbReference>
<dbReference type="InterPro" id="IPR036511">
    <property type="entry name" value="TGT-like_sf"/>
</dbReference>
<organism evidence="5 6">
    <name type="scientific">Candidatus Woesebacteria bacterium GW2011_GWB1_38_5b</name>
    <dbReference type="NCBI Taxonomy" id="1618569"/>
    <lineage>
        <taxon>Bacteria</taxon>
        <taxon>Candidatus Woeseibacteriota</taxon>
    </lineage>
</organism>
<dbReference type="SUPFAM" id="SSF51713">
    <property type="entry name" value="tRNA-guanine transglycosylase"/>
    <property type="match status" value="1"/>
</dbReference>
<dbReference type="Pfam" id="PF01702">
    <property type="entry name" value="TGT"/>
    <property type="match status" value="1"/>
</dbReference>
<dbReference type="EMBL" id="LBUZ01000016">
    <property type="protein sequence ID" value="KKQ75152.1"/>
    <property type="molecule type" value="Genomic_DNA"/>
</dbReference>
<name>A0A0G0K8M1_9BACT</name>
<evidence type="ECO:0000259" key="4">
    <source>
        <dbReference type="Pfam" id="PF01702"/>
    </source>
</evidence>
<dbReference type="AlphaFoldDB" id="A0A0G0K8M1"/>
<dbReference type="InterPro" id="IPR050076">
    <property type="entry name" value="ArchSynthase1/Queuine_TRR"/>
</dbReference>